<organism evidence="5 6">
    <name type="scientific">Podospora bellae-mahoneyi</name>
    <dbReference type="NCBI Taxonomy" id="2093777"/>
    <lineage>
        <taxon>Eukaryota</taxon>
        <taxon>Fungi</taxon>
        <taxon>Dikarya</taxon>
        <taxon>Ascomycota</taxon>
        <taxon>Pezizomycotina</taxon>
        <taxon>Sordariomycetes</taxon>
        <taxon>Sordariomycetidae</taxon>
        <taxon>Sordariales</taxon>
        <taxon>Podosporaceae</taxon>
        <taxon>Podospora</taxon>
    </lineage>
</organism>
<dbReference type="InterPro" id="IPR039883">
    <property type="entry name" value="Fcf2/DNTTIP2"/>
</dbReference>
<feature type="compositionally biased region" description="Basic and acidic residues" evidence="3">
    <location>
        <begin position="76"/>
        <end position="87"/>
    </location>
</feature>
<feature type="compositionally biased region" description="Basic and acidic residues" evidence="3">
    <location>
        <begin position="56"/>
        <end position="68"/>
    </location>
</feature>
<dbReference type="PANTHER" id="PTHR21686">
    <property type="entry name" value="DEOXYNUCLEOTIDYLTRANSFERASE TERMINAL-INTERACTING PROTEIN 2"/>
    <property type="match status" value="1"/>
</dbReference>
<evidence type="ECO:0000256" key="2">
    <source>
        <dbReference type="ARBA" id="ARBA00023242"/>
    </source>
</evidence>
<dbReference type="InterPro" id="IPR014810">
    <property type="entry name" value="Fcf2_C"/>
</dbReference>
<feature type="domain" description="Fcf2 pre-rRNA processing C-terminal" evidence="4">
    <location>
        <begin position="83"/>
        <end position="177"/>
    </location>
</feature>
<reference evidence="5 6" key="1">
    <citation type="journal article" date="2023" name="bioRxiv">
        <title>High-quality genome assemblies of four members of thePodospora anserinaspecies complex.</title>
        <authorList>
            <person name="Ament-Velasquez S.L."/>
            <person name="Vogan A.A."/>
            <person name="Wallerman O."/>
            <person name="Hartmann F."/>
            <person name="Gautier V."/>
            <person name="Silar P."/>
            <person name="Giraud T."/>
            <person name="Johannesson H."/>
        </authorList>
    </citation>
    <scope>NUCLEOTIDE SEQUENCE [LARGE SCALE GENOMIC DNA]</scope>
    <source>
        <strain evidence="5 6">CBS 112042</strain>
    </source>
</reference>
<feature type="region of interest" description="Disordered" evidence="3">
    <location>
        <begin position="49"/>
        <end position="93"/>
    </location>
</feature>
<sequence length="204" mass="22757">MMASIASLSEADIDRLLSEAEARIAANNTSKAVAVAAPTSSKAIAITTTSAMSQNQEKKDSSKPEKLSVRVPSLPQDKKKKEEKDNAGDGWFNMPRTELTTELKRDLQALRMRDVIANGKQFFKKDNRKDFVPTYSQVGTIIAGATDGSNQRLTRKERKRTIVEEVLSSSNTAKYKSKFHEIQEKKMSGKKGFYKKLVAGRKKR</sequence>
<dbReference type="GeneID" id="87901306"/>
<comment type="subcellular location">
    <subcellularLocation>
        <location evidence="1">Nucleus</location>
        <location evidence="1">Nucleolus</location>
    </subcellularLocation>
</comment>
<evidence type="ECO:0000256" key="3">
    <source>
        <dbReference type="SAM" id="MobiDB-lite"/>
    </source>
</evidence>
<keyword evidence="6" id="KW-1185">Reference proteome</keyword>
<comment type="caution">
    <text evidence="5">The sequence shown here is derived from an EMBL/GenBank/DDBJ whole genome shotgun (WGS) entry which is preliminary data.</text>
</comment>
<evidence type="ECO:0000256" key="1">
    <source>
        <dbReference type="ARBA" id="ARBA00004604"/>
    </source>
</evidence>
<dbReference type="Pfam" id="PF08698">
    <property type="entry name" value="Fcf2"/>
    <property type="match status" value="1"/>
</dbReference>
<accession>A0ABR0F7L0</accession>
<dbReference type="Proteomes" id="UP001322138">
    <property type="component" value="Unassembled WGS sequence"/>
</dbReference>
<dbReference type="EMBL" id="JAFFGZ010000009">
    <property type="protein sequence ID" value="KAK4639014.1"/>
    <property type="molecule type" value="Genomic_DNA"/>
</dbReference>
<evidence type="ECO:0000259" key="4">
    <source>
        <dbReference type="Pfam" id="PF08698"/>
    </source>
</evidence>
<protein>
    <submittedName>
        <fullName evidence="5">dTDP-fucopyranose mutase</fullName>
    </submittedName>
</protein>
<proteinExistence type="predicted"/>
<keyword evidence="2" id="KW-0539">Nucleus</keyword>
<evidence type="ECO:0000313" key="5">
    <source>
        <dbReference type="EMBL" id="KAK4639014.1"/>
    </source>
</evidence>
<evidence type="ECO:0000313" key="6">
    <source>
        <dbReference type="Proteomes" id="UP001322138"/>
    </source>
</evidence>
<dbReference type="PANTHER" id="PTHR21686:SF12">
    <property type="entry name" value="DEOXYNUCLEOTIDYLTRANSFERASE TERMINAL-INTERACTING PROTEIN 2"/>
    <property type="match status" value="1"/>
</dbReference>
<name>A0ABR0F7L0_9PEZI</name>
<dbReference type="RefSeq" id="XP_062727990.1">
    <property type="nucleotide sequence ID" value="XM_062881824.1"/>
</dbReference>
<gene>
    <name evidence="5" type="primary">fcf2</name>
    <name evidence="5" type="ORF">QC761_702390</name>
</gene>